<evidence type="ECO:0000259" key="1">
    <source>
        <dbReference type="Pfam" id="PF07929"/>
    </source>
</evidence>
<dbReference type="Pfam" id="PF07929">
    <property type="entry name" value="PRiA4_ORF3"/>
    <property type="match status" value="1"/>
</dbReference>
<keyword evidence="3" id="KW-1185">Reference proteome</keyword>
<proteinExistence type="predicted"/>
<dbReference type="Proteomes" id="UP000319040">
    <property type="component" value="Unassembled WGS sequence"/>
</dbReference>
<dbReference type="Gene3D" id="3.10.290.30">
    <property type="entry name" value="MM3350-like"/>
    <property type="match status" value="1"/>
</dbReference>
<accession>A0A521ARK7</accession>
<dbReference type="SUPFAM" id="SSF159941">
    <property type="entry name" value="MM3350-like"/>
    <property type="match status" value="1"/>
</dbReference>
<gene>
    <name evidence="2" type="ORF">SAMN06265379_101342</name>
</gene>
<evidence type="ECO:0000313" key="2">
    <source>
        <dbReference type="EMBL" id="SMO37458.1"/>
    </source>
</evidence>
<dbReference type="InterPro" id="IPR024047">
    <property type="entry name" value="MM3350-like_sf"/>
</dbReference>
<feature type="domain" description="Plasmid pRiA4b Orf3-like" evidence="1">
    <location>
        <begin position="32"/>
        <end position="209"/>
    </location>
</feature>
<name>A0A521ARK7_SACCC</name>
<protein>
    <submittedName>
        <fullName evidence="2">PRiA4b ORF-3-like protein</fullName>
    </submittedName>
</protein>
<sequence length="227" mass="27050">MNKQSIYHKNYIENGYLMNYEKPPKVLRTSNQVYQFKIELLDIFPTIWRRILVPADYNFWDLHMAIQDAMGWTGSHLHHFEIKGKGKRRMSSVGVPNFYNMHELPEIFPGWEISMHKYFNDLGEEAKYMYDYGDGWVHSVKLEGFIFREKKVKYPHCIGGERACPPEDCGGVPGYQEVIETLSNPYHSRHRDMRIWVGENWDAEKFNPSKVFFHDPYKIWKQAFLET</sequence>
<dbReference type="RefSeq" id="WP_142531732.1">
    <property type="nucleotide sequence ID" value="NZ_FXTB01000001.1"/>
</dbReference>
<dbReference type="EMBL" id="FXTB01000001">
    <property type="protein sequence ID" value="SMO37458.1"/>
    <property type="molecule type" value="Genomic_DNA"/>
</dbReference>
<dbReference type="InterPro" id="IPR012912">
    <property type="entry name" value="Plasmid_pRiA4b_Orf3-like"/>
</dbReference>
<reference evidence="2 3" key="1">
    <citation type="submission" date="2017-05" db="EMBL/GenBank/DDBJ databases">
        <authorList>
            <person name="Varghese N."/>
            <person name="Submissions S."/>
        </authorList>
    </citation>
    <scope>NUCLEOTIDE SEQUENCE [LARGE SCALE GENOMIC DNA]</scope>
    <source>
        <strain evidence="2 3">DSM 27040</strain>
    </source>
</reference>
<dbReference type="AlphaFoldDB" id="A0A521ARK7"/>
<evidence type="ECO:0000313" key="3">
    <source>
        <dbReference type="Proteomes" id="UP000319040"/>
    </source>
</evidence>
<dbReference type="PANTHER" id="PTHR41878">
    <property type="entry name" value="LEXA REPRESSOR-RELATED"/>
    <property type="match status" value="1"/>
</dbReference>
<organism evidence="2 3">
    <name type="scientific">Saccharicrinis carchari</name>
    <dbReference type="NCBI Taxonomy" id="1168039"/>
    <lineage>
        <taxon>Bacteria</taxon>
        <taxon>Pseudomonadati</taxon>
        <taxon>Bacteroidota</taxon>
        <taxon>Bacteroidia</taxon>
        <taxon>Marinilabiliales</taxon>
        <taxon>Marinilabiliaceae</taxon>
        <taxon>Saccharicrinis</taxon>
    </lineage>
</organism>
<dbReference type="PANTHER" id="PTHR41878:SF1">
    <property type="entry name" value="TNPR PROTEIN"/>
    <property type="match status" value="1"/>
</dbReference>
<dbReference type="OrthoDB" id="9801392at2"/>